<evidence type="ECO:0000313" key="1">
    <source>
        <dbReference type="EMBL" id="GBM24905.1"/>
    </source>
</evidence>
<gene>
    <name evidence="1" type="ORF">AVEN_23441_1</name>
</gene>
<organism evidence="1 2">
    <name type="scientific">Araneus ventricosus</name>
    <name type="common">Orbweaver spider</name>
    <name type="synonym">Epeira ventricosa</name>
    <dbReference type="NCBI Taxonomy" id="182803"/>
    <lineage>
        <taxon>Eukaryota</taxon>
        <taxon>Metazoa</taxon>
        <taxon>Ecdysozoa</taxon>
        <taxon>Arthropoda</taxon>
        <taxon>Chelicerata</taxon>
        <taxon>Arachnida</taxon>
        <taxon>Araneae</taxon>
        <taxon>Araneomorphae</taxon>
        <taxon>Entelegynae</taxon>
        <taxon>Araneoidea</taxon>
        <taxon>Araneidae</taxon>
        <taxon>Araneus</taxon>
    </lineage>
</organism>
<protein>
    <submittedName>
        <fullName evidence="1">Uncharacterized protein</fullName>
    </submittedName>
</protein>
<dbReference type="OrthoDB" id="8123506at2759"/>
<keyword evidence="2" id="KW-1185">Reference proteome</keyword>
<dbReference type="Proteomes" id="UP000499080">
    <property type="component" value="Unassembled WGS sequence"/>
</dbReference>
<proteinExistence type="predicted"/>
<name>A0A4Y2EAR7_ARAVE</name>
<dbReference type="AlphaFoldDB" id="A0A4Y2EAR7"/>
<comment type="caution">
    <text evidence="1">The sequence shown here is derived from an EMBL/GenBank/DDBJ whole genome shotgun (WGS) entry which is preliminary data.</text>
</comment>
<dbReference type="EMBL" id="BGPR01000528">
    <property type="protein sequence ID" value="GBM24905.1"/>
    <property type="molecule type" value="Genomic_DNA"/>
</dbReference>
<accession>A0A4Y2EAR7</accession>
<reference evidence="1 2" key="1">
    <citation type="journal article" date="2019" name="Sci. Rep.">
        <title>Orb-weaving spider Araneus ventricosus genome elucidates the spidroin gene catalogue.</title>
        <authorList>
            <person name="Kono N."/>
            <person name="Nakamura H."/>
            <person name="Ohtoshi R."/>
            <person name="Moran D.A.P."/>
            <person name="Shinohara A."/>
            <person name="Yoshida Y."/>
            <person name="Fujiwara M."/>
            <person name="Mori M."/>
            <person name="Tomita M."/>
            <person name="Arakawa K."/>
        </authorList>
    </citation>
    <scope>NUCLEOTIDE SEQUENCE [LARGE SCALE GENOMIC DNA]</scope>
</reference>
<sequence length="87" mass="9704">MNLDENAKVDKPLQVDIEKPFKSKGTMTTPQIISVACSPIKGLENVQKYNMSQKVLDESSAEIEANNLKIDILVKSSESEYECEKAK</sequence>
<evidence type="ECO:0000313" key="2">
    <source>
        <dbReference type="Proteomes" id="UP000499080"/>
    </source>
</evidence>